<dbReference type="InterPro" id="IPR041569">
    <property type="entry name" value="AAA_lid_3"/>
</dbReference>
<evidence type="ECO:0000256" key="4">
    <source>
        <dbReference type="ARBA" id="ARBA00022701"/>
    </source>
</evidence>
<dbReference type="InterPro" id="IPR050304">
    <property type="entry name" value="MT-severing_AAA_ATPase"/>
</dbReference>
<dbReference type="CDD" id="cd19524">
    <property type="entry name" value="RecA-like_spastin"/>
    <property type="match status" value="1"/>
</dbReference>
<sequence>RSLGVERHITKYNSSSSNPRLIGPARAGGRTCGQVSDGTVRSLLDRLRSFIRTLRRLPVSLLRALLLLLLCLIRPIRRAMAARAKDRSSEGCEETGELIRNYHKQAFEFISLALQIDEDEKGDKEQAGQWYRKGIAELEKGICIQVTGAGEKADRARKLQDKMTNNLTMAQDRLELLGKRMQAGNRHNTSNTATASPQRKRDMKNFKNVDSKLASLILNEIVDSGAAVQFDDIAGQELAKQALQEIVILPALRPELFTGLRAPARGLLLFGPPGNGKTMLAKAVAMESNATFFNISAASLTSKYVGEGEKLVRALFAVARELQPSIIFIDEIDSLLCERREGEHDASRRLKTEFLIEFDGVQSGGDDRVLVMGATNRPQELDEAVLRRFAKRIYVALPTEEARLKLLKNLLSKHRNTLPQKELSQLARMTEGYSGSDLTSLAKDAALGPIRELRPEQVRNMPADKMRDICFSDFVDSLKRIKRSVSPQTLDQYVCWNRQYGDTTAV</sequence>
<keyword evidence="3" id="KW-0132">Cell division</keyword>
<dbReference type="Pfam" id="PF00004">
    <property type="entry name" value="AAA"/>
    <property type="match status" value="1"/>
</dbReference>
<dbReference type="SMART" id="SM00382">
    <property type="entry name" value="AAA"/>
    <property type="match status" value="1"/>
</dbReference>
<dbReference type="SUPFAM" id="SSF52540">
    <property type="entry name" value="P-loop containing nucleoside triphosphate hydrolases"/>
    <property type="match status" value="1"/>
</dbReference>
<gene>
    <name evidence="16" type="primary">LOC107749266</name>
</gene>
<dbReference type="FunFam" id="3.40.50.300:FF:000093">
    <property type="entry name" value="Fidgetin-like 1"/>
    <property type="match status" value="1"/>
</dbReference>
<evidence type="ECO:0000256" key="9">
    <source>
        <dbReference type="ARBA" id="ARBA00023235"/>
    </source>
</evidence>
<evidence type="ECO:0000256" key="1">
    <source>
        <dbReference type="ARBA" id="ARBA00006914"/>
    </source>
</evidence>
<dbReference type="InterPro" id="IPR015415">
    <property type="entry name" value="Spast_Vps4_C"/>
</dbReference>
<dbReference type="PROSITE" id="PS00674">
    <property type="entry name" value="AAA"/>
    <property type="match status" value="1"/>
</dbReference>
<evidence type="ECO:0000313" key="16">
    <source>
        <dbReference type="Ensembl" id="ENSSRHP00000076110.1"/>
    </source>
</evidence>
<dbReference type="PANTHER" id="PTHR23074">
    <property type="entry name" value="AAA DOMAIN-CONTAINING"/>
    <property type="match status" value="1"/>
</dbReference>
<evidence type="ECO:0000256" key="8">
    <source>
        <dbReference type="ARBA" id="ARBA00023212"/>
    </source>
</evidence>
<dbReference type="EC" id="5.6.1.1" evidence="12"/>
<dbReference type="Gene3D" id="1.10.8.60">
    <property type="match status" value="1"/>
</dbReference>
<evidence type="ECO:0000256" key="5">
    <source>
        <dbReference type="ARBA" id="ARBA00022741"/>
    </source>
</evidence>
<dbReference type="Pfam" id="PF17862">
    <property type="entry name" value="AAA_lid_3"/>
    <property type="match status" value="1"/>
</dbReference>
<evidence type="ECO:0000256" key="3">
    <source>
        <dbReference type="ARBA" id="ARBA00022618"/>
    </source>
</evidence>
<evidence type="ECO:0000259" key="14">
    <source>
        <dbReference type="SMART" id="SM00382"/>
    </source>
</evidence>
<feature type="domain" description="MIT" evidence="15">
    <location>
        <begin position="99"/>
        <end position="176"/>
    </location>
</feature>
<dbReference type="Gene3D" id="3.40.50.300">
    <property type="entry name" value="P-loop containing nucleotide triphosphate hydrolases"/>
    <property type="match status" value="1"/>
</dbReference>
<evidence type="ECO:0000256" key="2">
    <source>
        <dbReference type="ARBA" id="ARBA00022490"/>
    </source>
</evidence>
<evidence type="ECO:0000256" key="13">
    <source>
        <dbReference type="RuleBase" id="RU003651"/>
    </source>
</evidence>
<dbReference type="InterPro" id="IPR027417">
    <property type="entry name" value="P-loop_NTPase"/>
</dbReference>
<keyword evidence="17" id="KW-1185">Reference proteome</keyword>
<evidence type="ECO:0000256" key="6">
    <source>
        <dbReference type="ARBA" id="ARBA00022840"/>
    </source>
</evidence>
<evidence type="ECO:0000259" key="15">
    <source>
        <dbReference type="SMART" id="SM00745"/>
    </source>
</evidence>
<keyword evidence="5 13" id="KW-0547">Nucleotide-binding</keyword>
<evidence type="ECO:0000313" key="17">
    <source>
        <dbReference type="Proteomes" id="UP000472270"/>
    </source>
</evidence>
<dbReference type="GO" id="GO:0005524">
    <property type="term" value="F:ATP binding"/>
    <property type="evidence" value="ECO:0007669"/>
    <property type="project" value="UniProtKB-KW"/>
</dbReference>
<dbReference type="InterPro" id="IPR003959">
    <property type="entry name" value="ATPase_AAA_core"/>
</dbReference>
<dbReference type="CDD" id="cd02679">
    <property type="entry name" value="MIT_spastin"/>
    <property type="match status" value="1"/>
</dbReference>
<keyword evidence="2" id="KW-0963">Cytoplasm</keyword>
<protein>
    <recommendedName>
        <fullName evidence="10">Fidgetin-like protein 1</fullName>
        <ecNumber evidence="12">5.6.1.1</ecNumber>
    </recommendedName>
</protein>
<feature type="domain" description="AAA+ ATPase" evidence="14">
    <location>
        <begin position="263"/>
        <end position="399"/>
    </location>
</feature>
<dbReference type="Gene3D" id="1.20.58.80">
    <property type="entry name" value="Phosphotransferase system, lactose/cellobiose-type IIA subunit"/>
    <property type="match status" value="1"/>
</dbReference>
<dbReference type="PANTHER" id="PTHR23074:SF86">
    <property type="entry name" value="SPASTIN"/>
    <property type="match status" value="1"/>
</dbReference>
<keyword evidence="9" id="KW-0413">Isomerase</keyword>
<dbReference type="FunFam" id="1.20.58.80:FF:000006">
    <property type="entry name" value="Spastin"/>
    <property type="match status" value="1"/>
</dbReference>
<evidence type="ECO:0000256" key="12">
    <source>
        <dbReference type="ARBA" id="ARBA00038871"/>
    </source>
</evidence>
<keyword evidence="8" id="KW-0206">Cytoskeleton</keyword>
<comment type="similarity">
    <text evidence="1 13">Belongs to the AAA ATPase family.</text>
</comment>
<dbReference type="InterPro" id="IPR003593">
    <property type="entry name" value="AAA+_ATPase"/>
</dbReference>
<keyword evidence="6 13" id="KW-0067">ATP-binding</keyword>
<keyword evidence="3" id="KW-0131">Cell cycle</keyword>
<dbReference type="AlphaFoldDB" id="A0A673LCS5"/>
<keyword evidence="7" id="KW-0472">Membrane</keyword>
<evidence type="ECO:0000256" key="10">
    <source>
        <dbReference type="ARBA" id="ARBA00035694"/>
    </source>
</evidence>
<keyword evidence="4" id="KW-0493">Microtubule</keyword>
<dbReference type="InterPro" id="IPR007330">
    <property type="entry name" value="MIT_dom"/>
</dbReference>
<dbReference type="GO" id="GO:0051301">
    <property type="term" value="P:cell division"/>
    <property type="evidence" value="ECO:0007669"/>
    <property type="project" value="UniProtKB-KW"/>
</dbReference>
<dbReference type="FunFam" id="1.10.8.60:FF:000022">
    <property type="entry name" value="Fidgetin like 1"/>
    <property type="match status" value="1"/>
</dbReference>
<dbReference type="InterPro" id="IPR003960">
    <property type="entry name" value="ATPase_AAA_CS"/>
</dbReference>
<dbReference type="SMART" id="SM00745">
    <property type="entry name" value="MIT"/>
    <property type="match status" value="1"/>
</dbReference>
<dbReference type="Pfam" id="PF09336">
    <property type="entry name" value="Vps4_C"/>
    <property type="match status" value="1"/>
</dbReference>
<evidence type="ECO:0000256" key="11">
    <source>
        <dbReference type="ARBA" id="ARBA00036378"/>
    </source>
</evidence>
<evidence type="ECO:0000256" key="7">
    <source>
        <dbReference type="ARBA" id="ARBA00023136"/>
    </source>
</evidence>
<name>A0A673LCS5_9TELE</name>
<organism evidence="16 17">
    <name type="scientific">Sinocyclocheilus rhinocerous</name>
    <dbReference type="NCBI Taxonomy" id="307959"/>
    <lineage>
        <taxon>Eukaryota</taxon>
        <taxon>Metazoa</taxon>
        <taxon>Chordata</taxon>
        <taxon>Craniata</taxon>
        <taxon>Vertebrata</taxon>
        <taxon>Euteleostomi</taxon>
        <taxon>Actinopterygii</taxon>
        <taxon>Neopterygii</taxon>
        <taxon>Teleostei</taxon>
        <taxon>Ostariophysi</taxon>
        <taxon>Cypriniformes</taxon>
        <taxon>Cyprinidae</taxon>
        <taxon>Cyprininae</taxon>
        <taxon>Sinocyclocheilus</taxon>
    </lineage>
</organism>
<reference evidence="16" key="2">
    <citation type="submission" date="2025-09" db="UniProtKB">
        <authorList>
            <consortium name="Ensembl"/>
        </authorList>
    </citation>
    <scope>IDENTIFICATION</scope>
</reference>
<dbReference type="GO" id="GO:0005874">
    <property type="term" value="C:microtubule"/>
    <property type="evidence" value="ECO:0007669"/>
    <property type="project" value="UniProtKB-KW"/>
</dbReference>
<dbReference type="Ensembl" id="ENSSRHT00000078184.1">
    <property type="protein sequence ID" value="ENSSRHP00000076110.1"/>
    <property type="gene ID" value="ENSSRHG00000037684.1"/>
</dbReference>
<accession>A0A673LCS5</accession>
<comment type="catalytic activity">
    <reaction evidence="11">
        <text>n ATP + n H2O + a microtubule = n ADP + n phosphate + (n+1) alpha/beta tubulin heterodimers.</text>
        <dbReference type="EC" id="5.6.1.1"/>
    </reaction>
</comment>
<dbReference type="Proteomes" id="UP000472270">
    <property type="component" value="Unassembled WGS sequence"/>
</dbReference>
<reference evidence="16" key="1">
    <citation type="submission" date="2025-08" db="UniProtKB">
        <authorList>
            <consortium name="Ensembl"/>
        </authorList>
    </citation>
    <scope>IDENTIFICATION</scope>
</reference>
<proteinExistence type="inferred from homology"/>
<dbReference type="GO" id="GO:0008568">
    <property type="term" value="F:microtubule severing ATPase activity"/>
    <property type="evidence" value="ECO:0007669"/>
    <property type="project" value="UniProtKB-EC"/>
</dbReference>
<dbReference type="GO" id="GO:0016887">
    <property type="term" value="F:ATP hydrolysis activity"/>
    <property type="evidence" value="ECO:0007669"/>
    <property type="project" value="InterPro"/>
</dbReference>